<dbReference type="InterPro" id="IPR029058">
    <property type="entry name" value="AB_hydrolase_fold"/>
</dbReference>
<proteinExistence type="predicted"/>
<evidence type="ECO:0000259" key="1">
    <source>
        <dbReference type="Pfam" id="PF12697"/>
    </source>
</evidence>
<organism evidence="2 3">
    <name type="scientific">Chloroflexus islandicus</name>
    <dbReference type="NCBI Taxonomy" id="1707952"/>
    <lineage>
        <taxon>Bacteria</taxon>
        <taxon>Bacillati</taxon>
        <taxon>Chloroflexota</taxon>
        <taxon>Chloroflexia</taxon>
        <taxon>Chloroflexales</taxon>
        <taxon>Chloroflexineae</taxon>
        <taxon>Chloroflexaceae</taxon>
        <taxon>Chloroflexus</taxon>
    </lineage>
</organism>
<sequence>MPITSFPTFWQALRRPPARRMLCQLKWIHHEPASRRSPLLLLHGFPDSEHMYDAYVTPAERQQDWLRERNIYAIALPNRRTNPNWPSLHDLRHERLAREVAALIDVVIAASPTGKVVIMAHDWGATFTWAHVRQQPDLPIERMVALSVGSSFRYDWGEHGVRALWWLYSILFGLPYYLPIARFFTAAMLMAGGYRAPDAHNAAYDSYHYWHWPLTLVQTPWRLVGYGQQPPFTDIRFPVLFIRSPLDRIASTAGFEQALRQRPDCVVHLTGNPHWFPEQRPEEVLALVRTFLAE</sequence>
<dbReference type="RefSeq" id="WP_066784130.1">
    <property type="nucleotide sequence ID" value="NZ_LWQS01000038.1"/>
</dbReference>
<dbReference type="Proteomes" id="UP000078287">
    <property type="component" value="Unassembled WGS sequence"/>
</dbReference>
<name>A0A178MF88_9CHLR</name>
<dbReference type="Pfam" id="PF12697">
    <property type="entry name" value="Abhydrolase_6"/>
    <property type="match status" value="1"/>
</dbReference>
<protein>
    <recommendedName>
        <fullName evidence="1">AB hydrolase-1 domain-containing protein</fullName>
    </recommendedName>
</protein>
<dbReference type="OrthoDB" id="9773293at2"/>
<dbReference type="InterPro" id="IPR050266">
    <property type="entry name" value="AB_hydrolase_sf"/>
</dbReference>
<evidence type="ECO:0000313" key="2">
    <source>
        <dbReference type="EMBL" id="OAN47243.1"/>
    </source>
</evidence>
<dbReference type="PANTHER" id="PTHR43798">
    <property type="entry name" value="MONOACYLGLYCEROL LIPASE"/>
    <property type="match status" value="1"/>
</dbReference>
<dbReference type="GO" id="GO:0003824">
    <property type="term" value="F:catalytic activity"/>
    <property type="evidence" value="ECO:0007669"/>
    <property type="project" value="InterPro"/>
</dbReference>
<feature type="domain" description="AB hydrolase-1" evidence="1">
    <location>
        <begin position="39"/>
        <end position="286"/>
    </location>
</feature>
<accession>A0A178MF88</accession>
<dbReference type="PANTHER" id="PTHR43798:SF24">
    <property type="entry name" value="CIS-3-ALKYL-4-ALKYLOXETAN-2-ONE DECARBOXYLASE"/>
    <property type="match status" value="1"/>
</dbReference>
<dbReference type="Gene3D" id="3.40.50.1820">
    <property type="entry name" value="alpha/beta hydrolase"/>
    <property type="match status" value="1"/>
</dbReference>
<dbReference type="InterPro" id="IPR000639">
    <property type="entry name" value="Epox_hydrolase-like"/>
</dbReference>
<comment type="caution">
    <text evidence="2">The sequence shown here is derived from an EMBL/GenBank/DDBJ whole genome shotgun (WGS) entry which is preliminary data.</text>
</comment>
<dbReference type="EMBL" id="LWQS01000038">
    <property type="protein sequence ID" value="OAN47243.1"/>
    <property type="molecule type" value="Genomic_DNA"/>
</dbReference>
<dbReference type="PRINTS" id="PR00412">
    <property type="entry name" value="EPOXHYDRLASE"/>
</dbReference>
<dbReference type="AlphaFoldDB" id="A0A178MF88"/>
<dbReference type="SUPFAM" id="SSF53474">
    <property type="entry name" value="alpha/beta-Hydrolases"/>
    <property type="match status" value="1"/>
</dbReference>
<reference evidence="2 3" key="1">
    <citation type="submission" date="2016-04" db="EMBL/GenBank/DDBJ databases">
        <title>Chloroflexus islandicus sp. nov., a thermophilic filamentous anoxygenic phototrophic bacterium from geyser Strokkur (Iceland).</title>
        <authorList>
            <person name="Gaisin V.A."/>
            <person name="Kalashnikov A.M."/>
            <person name="Sukhacheva M.V."/>
            <person name="Grouzdev D.S."/>
            <person name="Ivanov T.M."/>
            <person name="Kuznetsov B."/>
            <person name="Gorlenko V.M."/>
        </authorList>
    </citation>
    <scope>NUCLEOTIDE SEQUENCE [LARGE SCALE GENOMIC DNA]</scope>
    <source>
        <strain evidence="3">isl-2</strain>
    </source>
</reference>
<dbReference type="GO" id="GO:0016020">
    <property type="term" value="C:membrane"/>
    <property type="evidence" value="ECO:0007669"/>
    <property type="project" value="TreeGrafter"/>
</dbReference>
<keyword evidence="3" id="KW-1185">Reference proteome</keyword>
<dbReference type="InterPro" id="IPR000073">
    <property type="entry name" value="AB_hydrolase_1"/>
</dbReference>
<evidence type="ECO:0000313" key="3">
    <source>
        <dbReference type="Proteomes" id="UP000078287"/>
    </source>
</evidence>
<dbReference type="STRING" id="1707952.A6A03_00415"/>
<gene>
    <name evidence="2" type="ORF">A6A03_00415</name>
</gene>